<keyword evidence="7" id="KW-0479">Metal-binding</keyword>
<dbReference type="Pfam" id="PF00762">
    <property type="entry name" value="Ferrochelatase"/>
    <property type="match status" value="1"/>
</dbReference>
<evidence type="ECO:0000256" key="8">
    <source>
        <dbReference type="RuleBase" id="RU000607"/>
    </source>
</evidence>
<evidence type="ECO:0000313" key="9">
    <source>
        <dbReference type="EMBL" id="URI08652.1"/>
    </source>
</evidence>
<dbReference type="Proteomes" id="UP001056201">
    <property type="component" value="Chromosome 2"/>
</dbReference>
<accession>A0ABY4S9S7</accession>
<keyword evidence="3 7" id="KW-0350">Heme biosynthesis</keyword>
<evidence type="ECO:0000313" key="10">
    <source>
        <dbReference type="Proteomes" id="UP001056201"/>
    </source>
</evidence>
<keyword evidence="2 7" id="KW-0408">Iron</keyword>
<keyword evidence="7 8" id="KW-0963">Cytoplasm</keyword>
<dbReference type="InterPro" id="IPR033644">
    <property type="entry name" value="Ferrochelatase_C"/>
</dbReference>
<evidence type="ECO:0000256" key="1">
    <source>
        <dbReference type="ARBA" id="ARBA00007718"/>
    </source>
</evidence>
<evidence type="ECO:0000256" key="7">
    <source>
        <dbReference type="HAMAP-Rule" id="MF_00323"/>
    </source>
</evidence>
<evidence type="ECO:0000256" key="3">
    <source>
        <dbReference type="ARBA" id="ARBA00023133"/>
    </source>
</evidence>
<dbReference type="PROSITE" id="PS00534">
    <property type="entry name" value="FERROCHELATASE"/>
    <property type="match status" value="1"/>
</dbReference>
<dbReference type="CDD" id="cd00419">
    <property type="entry name" value="Ferrochelatase_C"/>
    <property type="match status" value="1"/>
</dbReference>
<dbReference type="PANTHER" id="PTHR11108">
    <property type="entry name" value="FERROCHELATASE"/>
    <property type="match status" value="1"/>
</dbReference>
<comment type="catalytic activity">
    <reaction evidence="7 8">
        <text>heme b + 2 H(+) = protoporphyrin IX + Fe(2+)</text>
        <dbReference type="Rhea" id="RHEA:22584"/>
        <dbReference type="ChEBI" id="CHEBI:15378"/>
        <dbReference type="ChEBI" id="CHEBI:29033"/>
        <dbReference type="ChEBI" id="CHEBI:57306"/>
        <dbReference type="ChEBI" id="CHEBI:60344"/>
        <dbReference type="EC" id="4.98.1.1"/>
    </reaction>
</comment>
<dbReference type="InterPro" id="IPR019772">
    <property type="entry name" value="Ferrochelatase_AS"/>
</dbReference>
<dbReference type="InterPro" id="IPR033659">
    <property type="entry name" value="Ferrochelatase_N"/>
</dbReference>
<name>A0ABY4S9S7_AQUTE</name>
<dbReference type="SUPFAM" id="SSF53800">
    <property type="entry name" value="Chelatase"/>
    <property type="match status" value="1"/>
</dbReference>
<evidence type="ECO:0000256" key="2">
    <source>
        <dbReference type="ARBA" id="ARBA00023004"/>
    </source>
</evidence>
<feature type="binding site" evidence="7">
    <location>
        <position position="294"/>
    </location>
    <ligand>
        <name>Fe(2+)</name>
        <dbReference type="ChEBI" id="CHEBI:29033"/>
    </ligand>
</feature>
<dbReference type="PANTHER" id="PTHR11108:SF1">
    <property type="entry name" value="FERROCHELATASE, MITOCHONDRIAL"/>
    <property type="match status" value="1"/>
</dbReference>
<dbReference type="EMBL" id="CP097636">
    <property type="protein sequence ID" value="URI08652.1"/>
    <property type="molecule type" value="Genomic_DNA"/>
</dbReference>
<comment type="similarity">
    <text evidence="1 7 8">Belongs to the ferrochelatase family.</text>
</comment>
<proteinExistence type="inferred from homology"/>
<comment type="subcellular location">
    <subcellularLocation>
        <location evidence="7 8">Cytoplasm</location>
    </subcellularLocation>
</comment>
<evidence type="ECO:0000256" key="6">
    <source>
        <dbReference type="ARBA" id="ARBA00024536"/>
    </source>
</evidence>
<dbReference type="CDD" id="cd03411">
    <property type="entry name" value="Ferrochelatase_N"/>
    <property type="match status" value="1"/>
</dbReference>
<reference evidence="9" key="1">
    <citation type="submission" date="2022-05" db="EMBL/GenBank/DDBJ databases">
        <title>An RpoN-dependent PEP-CTERM gene is involved in floc formation of an Aquincola tertiaricarbonis strain.</title>
        <authorList>
            <person name="Qiu D."/>
            <person name="Xia M."/>
        </authorList>
    </citation>
    <scope>NUCLEOTIDE SEQUENCE</scope>
    <source>
        <strain evidence="9">RN12</strain>
    </source>
</reference>
<feature type="binding site" evidence="7">
    <location>
        <position position="213"/>
    </location>
    <ligand>
        <name>Fe(2+)</name>
        <dbReference type="ChEBI" id="CHEBI:29033"/>
    </ligand>
</feature>
<dbReference type="RefSeq" id="WP_250196873.1">
    <property type="nucleotide sequence ID" value="NZ_CP097636.1"/>
</dbReference>
<dbReference type="Gene3D" id="3.40.50.1400">
    <property type="match status" value="2"/>
</dbReference>
<keyword evidence="4 7" id="KW-0456">Lyase</keyword>
<evidence type="ECO:0000256" key="4">
    <source>
        <dbReference type="ARBA" id="ARBA00023239"/>
    </source>
</evidence>
<dbReference type="InterPro" id="IPR001015">
    <property type="entry name" value="Ferrochelatase"/>
</dbReference>
<sequence>MTTRTDTAWRHGTPQRTAVLLVNLGTPDAPTAPALRTYLAEFLGDPRVVEIPRAAWLPILHGVILRVRPAKSAAKYASIWTPEGSPLAVWTRRQTTLLQGHLGERLGQPEPAVLVRYAMRYGNPSIPSVLDELKAQGATRILVLPLYPQYAGSTTATANDKINEWLARQRRQPELRFVNHYHDDPGYIGALARRVTDHWATQGRGEKLVLSFHGVPERTLHLGDPYHCECHVTARLLREALGLRPDELQVTFQSRFGKAKWLEPYTEPTLIALAQQGLKRVDVMCPGFTSDCLETLEEINQEAREAFLHAGGQAFHYIPCLNDQPQWISALAALAERHLQGWDVRGKPAAELNAQRERALAMGAAD</sequence>
<evidence type="ECO:0000256" key="5">
    <source>
        <dbReference type="ARBA" id="ARBA00023244"/>
    </source>
</evidence>
<dbReference type="GO" id="GO:0016829">
    <property type="term" value="F:lyase activity"/>
    <property type="evidence" value="ECO:0007669"/>
    <property type="project" value="UniProtKB-KW"/>
</dbReference>
<organism evidence="9 10">
    <name type="scientific">Aquincola tertiaricarbonis</name>
    <dbReference type="NCBI Taxonomy" id="391953"/>
    <lineage>
        <taxon>Bacteria</taxon>
        <taxon>Pseudomonadati</taxon>
        <taxon>Pseudomonadota</taxon>
        <taxon>Betaproteobacteria</taxon>
        <taxon>Burkholderiales</taxon>
        <taxon>Sphaerotilaceae</taxon>
        <taxon>Aquincola</taxon>
    </lineage>
</organism>
<comment type="catalytic activity">
    <reaction evidence="6">
        <text>Fe-coproporphyrin III + 2 H(+) = coproporphyrin III + Fe(2+)</text>
        <dbReference type="Rhea" id="RHEA:49572"/>
        <dbReference type="ChEBI" id="CHEBI:15378"/>
        <dbReference type="ChEBI" id="CHEBI:29033"/>
        <dbReference type="ChEBI" id="CHEBI:68438"/>
        <dbReference type="ChEBI" id="CHEBI:131725"/>
        <dbReference type="EC" id="4.99.1.9"/>
    </reaction>
    <physiologicalReaction direction="right-to-left" evidence="6">
        <dbReference type="Rhea" id="RHEA:49574"/>
    </physiologicalReaction>
</comment>
<keyword evidence="5 7" id="KW-0627">Porphyrin biosynthesis</keyword>
<gene>
    <name evidence="7 9" type="primary">hemH</name>
    <name evidence="9" type="ORF">MW290_24030</name>
</gene>
<dbReference type="HAMAP" id="MF_00323">
    <property type="entry name" value="Ferrochelatase"/>
    <property type="match status" value="1"/>
</dbReference>
<dbReference type="NCBIfam" id="TIGR00109">
    <property type="entry name" value="hemH"/>
    <property type="match status" value="1"/>
</dbReference>
<protein>
    <recommendedName>
        <fullName evidence="7 8">Ferrochelatase</fullName>
        <ecNumber evidence="7 8">4.98.1.1</ecNumber>
    </recommendedName>
    <alternativeName>
        <fullName evidence="7">Heme synthase</fullName>
    </alternativeName>
    <alternativeName>
        <fullName evidence="7">Protoheme ferro-lyase</fullName>
    </alternativeName>
</protein>
<dbReference type="EC" id="4.98.1.1" evidence="7 8"/>
<comment type="pathway">
    <text evidence="7 8">Porphyrin-containing compound metabolism; protoheme biosynthesis; protoheme from protoporphyrin-IX: step 1/1.</text>
</comment>
<comment type="function">
    <text evidence="7 8">Catalyzes the ferrous insertion into protoporphyrin IX.</text>
</comment>
<keyword evidence="10" id="KW-1185">Reference proteome</keyword>